<evidence type="ECO:0000313" key="10">
    <source>
        <dbReference type="EMBL" id="WGT48111.1"/>
    </source>
</evidence>
<dbReference type="InterPro" id="IPR037185">
    <property type="entry name" value="EmrE-like"/>
</dbReference>
<gene>
    <name evidence="10" type="primary">rarD</name>
    <name evidence="10" type="ORF">QH948_04965</name>
</gene>
<dbReference type="PANTHER" id="PTHR22911:SF137">
    <property type="entry name" value="SOLUTE CARRIER FAMILY 35 MEMBER G2-RELATED"/>
    <property type="match status" value="1"/>
</dbReference>
<feature type="transmembrane region" description="Helical" evidence="8">
    <location>
        <begin position="41"/>
        <end position="59"/>
    </location>
</feature>
<comment type="subcellular location">
    <subcellularLocation>
        <location evidence="1">Cell membrane</location>
        <topology evidence="1">Multi-pass membrane protein</topology>
    </subcellularLocation>
</comment>
<feature type="transmembrane region" description="Helical" evidence="8">
    <location>
        <begin position="236"/>
        <end position="260"/>
    </location>
</feature>
<keyword evidence="11" id="KW-1185">Reference proteome</keyword>
<keyword evidence="6 8" id="KW-1133">Transmembrane helix</keyword>
<keyword evidence="4" id="KW-1003">Cell membrane</keyword>
<evidence type="ECO:0000256" key="7">
    <source>
        <dbReference type="ARBA" id="ARBA00023136"/>
    </source>
</evidence>
<feature type="transmembrane region" description="Helical" evidence="8">
    <location>
        <begin position="266"/>
        <end position="290"/>
    </location>
</feature>
<feature type="transmembrane region" description="Helical" evidence="8">
    <location>
        <begin position="126"/>
        <end position="144"/>
    </location>
</feature>
<feature type="transmembrane region" description="Helical" evidence="8">
    <location>
        <begin position="150"/>
        <end position="165"/>
    </location>
</feature>
<feature type="transmembrane region" description="Helical" evidence="8">
    <location>
        <begin position="177"/>
        <end position="196"/>
    </location>
</feature>
<feature type="transmembrane region" description="Helical" evidence="8">
    <location>
        <begin position="102"/>
        <end position="119"/>
    </location>
</feature>
<dbReference type="InterPro" id="IPR004626">
    <property type="entry name" value="RarD"/>
</dbReference>
<proteinExistence type="inferred from homology"/>
<feature type="transmembrane region" description="Helical" evidence="8">
    <location>
        <begin position="7"/>
        <end position="29"/>
    </location>
</feature>
<dbReference type="EMBL" id="CP123967">
    <property type="protein sequence ID" value="WGT48111.1"/>
    <property type="molecule type" value="Genomic_DNA"/>
</dbReference>
<keyword evidence="7 8" id="KW-0472">Membrane</keyword>
<evidence type="ECO:0000256" key="1">
    <source>
        <dbReference type="ARBA" id="ARBA00004651"/>
    </source>
</evidence>
<feature type="domain" description="EamA" evidence="9">
    <location>
        <begin position="6"/>
        <end position="142"/>
    </location>
</feature>
<evidence type="ECO:0000256" key="2">
    <source>
        <dbReference type="ARBA" id="ARBA00007362"/>
    </source>
</evidence>
<reference evidence="10 11" key="1">
    <citation type="journal article" date="2008" name="Int. J. Syst. Evol. Microbiol.">
        <title>Tessaracoccus flavescens sp. nov., isolated from marine sediment.</title>
        <authorList>
            <person name="Lee D.W."/>
            <person name="Lee S.D."/>
        </authorList>
    </citation>
    <scope>NUCLEOTIDE SEQUENCE [LARGE SCALE GENOMIC DNA]</scope>
    <source>
        <strain evidence="10 11">T21</strain>
    </source>
</reference>
<keyword evidence="5 8" id="KW-0812">Transmembrane</keyword>
<feature type="transmembrane region" description="Helical" evidence="8">
    <location>
        <begin position="71"/>
        <end position="90"/>
    </location>
</feature>
<evidence type="ECO:0000256" key="5">
    <source>
        <dbReference type="ARBA" id="ARBA00022692"/>
    </source>
</evidence>
<organism evidence="10 11">
    <name type="scientific">Tessaracoccus lacteus</name>
    <dbReference type="NCBI Taxonomy" id="3041766"/>
    <lineage>
        <taxon>Bacteria</taxon>
        <taxon>Bacillati</taxon>
        <taxon>Actinomycetota</taxon>
        <taxon>Actinomycetes</taxon>
        <taxon>Propionibacteriales</taxon>
        <taxon>Propionibacteriaceae</taxon>
        <taxon>Tessaracoccus</taxon>
    </lineage>
</organism>
<sequence>MDKTNTGLISGITAYALWGLFPLYFVLFARSGAFEVVAYRALWSLVFCLLLLAVTRSLGQLRAILRDRRSALVLGVAGLLIAINWTTYVYGVATGRTLDAALGYFINPLAVTLLGVLVLGERLRRAQWIALAFGAAAVVVLVVAYGEFPFIAITLALSFGTYSLVKKLAGRSVAPTPGLAMETAAVAPIALGYLIYLGVTAGGTVDLLSGYGLLMATTGVVTAIPLILFADAARKVSLVTIGMLQYLAPIGQFLVGWLAFGEPMPAARWAGFALVWVAVLIFAVDAVLLARRRRLV</sequence>
<dbReference type="Proteomes" id="UP001244136">
    <property type="component" value="Chromosome"/>
</dbReference>
<dbReference type="PANTHER" id="PTHR22911">
    <property type="entry name" value="ACYL-MALONYL CONDENSING ENZYME-RELATED"/>
    <property type="match status" value="1"/>
</dbReference>
<dbReference type="Pfam" id="PF00892">
    <property type="entry name" value="EamA"/>
    <property type="match status" value="1"/>
</dbReference>
<dbReference type="SUPFAM" id="SSF103481">
    <property type="entry name" value="Multidrug resistance efflux transporter EmrE"/>
    <property type="match status" value="2"/>
</dbReference>
<dbReference type="InterPro" id="IPR000620">
    <property type="entry name" value="EamA_dom"/>
</dbReference>
<protein>
    <submittedName>
        <fullName evidence="10">EamA family transporter RarD</fullName>
    </submittedName>
</protein>
<accession>A0ABY8Q005</accession>
<comment type="similarity">
    <text evidence="2">Belongs to the EamA transporter family.</text>
</comment>
<keyword evidence="3" id="KW-0813">Transport</keyword>
<feature type="transmembrane region" description="Helical" evidence="8">
    <location>
        <begin position="208"/>
        <end position="229"/>
    </location>
</feature>
<name>A0ABY8Q005_9ACTN</name>
<dbReference type="RefSeq" id="WP_281145763.1">
    <property type="nucleotide sequence ID" value="NZ_CP123967.1"/>
</dbReference>
<evidence type="ECO:0000256" key="6">
    <source>
        <dbReference type="ARBA" id="ARBA00022989"/>
    </source>
</evidence>
<evidence type="ECO:0000256" key="8">
    <source>
        <dbReference type="SAM" id="Phobius"/>
    </source>
</evidence>
<evidence type="ECO:0000256" key="4">
    <source>
        <dbReference type="ARBA" id="ARBA00022475"/>
    </source>
</evidence>
<evidence type="ECO:0000256" key="3">
    <source>
        <dbReference type="ARBA" id="ARBA00022448"/>
    </source>
</evidence>
<evidence type="ECO:0000259" key="9">
    <source>
        <dbReference type="Pfam" id="PF00892"/>
    </source>
</evidence>
<dbReference type="NCBIfam" id="TIGR00688">
    <property type="entry name" value="rarD"/>
    <property type="match status" value="1"/>
</dbReference>
<evidence type="ECO:0000313" key="11">
    <source>
        <dbReference type="Proteomes" id="UP001244136"/>
    </source>
</evidence>